<dbReference type="EMBL" id="BNCF01000008">
    <property type="protein sequence ID" value="GHE34949.1"/>
    <property type="molecule type" value="Genomic_DNA"/>
</dbReference>
<evidence type="ECO:0000256" key="1">
    <source>
        <dbReference type="SAM" id="MobiDB-lite"/>
    </source>
</evidence>
<keyword evidence="3" id="KW-1185">Reference proteome</keyword>
<dbReference type="RefSeq" id="WP_189766625.1">
    <property type="nucleotide sequence ID" value="NZ_BNCF01000008.1"/>
</dbReference>
<evidence type="ECO:0000313" key="3">
    <source>
        <dbReference type="Proteomes" id="UP000636453"/>
    </source>
</evidence>
<dbReference type="AlphaFoldDB" id="A0A918Z2B7"/>
<feature type="compositionally biased region" description="Low complexity" evidence="1">
    <location>
        <begin position="33"/>
        <end position="46"/>
    </location>
</feature>
<feature type="compositionally biased region" description="Low complexity" evidence="1">
    <location>
        <begin position="54"/>
        <end position="67"/>
    </location>
</feature>
<organism evidence="2 3">
    <name type="scientific">Vulcaniibacterium thermophilum</name>
    <dbReference type="NCBI Taxonomy" id="1169913"/>
    <lineage>
        <taxon>Bacteria</taxon>
        <taxon>Pseudomonadati</taxon>
        <taxon>Pseudomonadota</taxon>
        <taxon>Gammaproteobacteria</taxon>
        <taxon>Lysobacterales</taxon>
        <taxon>Lysobacteraceae</taxon>
        <taxon>Vulcaniibacterium</taxon>
    </lineage>
</organism>
<protein>
    <submittedName>
        <fullName evidence="2">Uncharacterized protein</fullName>
    </submittedName>
</protein>
<name>A0A918Z2B7_9GAMM</name>
<reference evidence="2" key="1">
    <citation type="journal article" date="2014" name="Int. J. Syst. Evol. Microbiol.">
        <title>Complete genome sequence of Corynebacterium casei LMG S-19264T (=DSM 44701T), isolated from a smear-ripened cheese.</title>
        <authorList>
            <consortium name="US DOE Joint Genome Institute (JGI-PGF)"/>
            <person name="Walter F."/>
            <person name="Albersmeier A."/>
            <person name="Kalinowski J."/>
            <person name="Ruckert C."/>
        </authorList>
    </citation>
    <scope>NUCLEOTIDE SEQUENCE</scope>
    <source>
        <strain evidence="2">KCTC 32020</strain>
    </source>
</reference>
<comment type="caution">
    <text evidence="2">The sequence shown here is derived from an EMBL/GenBank/DDBJ whole genome shotgun (WGS) entry which is preliminary data.</text>
</comment>
<proteinExistence type="predicted"/>
<dbReference type="PROSITE" id="PS51257">
    <property type="entry name" value="PROKAR_LIPOPROTEIN"/>
    <property type="match status" value="1"/>
</dbReference>
<gene>
    <name evidence="2" type="ORF">GCM10007167_16400</name>
</gene>
<feature type="region of interest" description="Disordered" evidence="1">
    <location>
        <begin position="20"/>
        <end position="69"/>
    </location>
</feature>
<accession>A0A918Z2B7</accession>
<evidence type="ECO:0000313" key="2">
    <source>
        <dbReference type="EMBL" id="GHE34949.1"/>
    </source>
</evidence>
<reference evidence="2" key="2">
    <citation type="submission" date="2020-09" db="EMBL/GenBank/DDBJ databases">
        <authorList>
            <person name="Sun Q."/>
            <person name="Kim S."/>
        </authorList>
    </citation>
    <scope>NUCLEOTIDE SEQUENCE</scope>
    <source>
        <strain evidence="2">KCTC 32020</strain>
    </source>
</reference>
<dbReference type="Proteomes" id="UP000636453">
    <property type="component" value="Unassembled WGS sequence"/>
</dbReference>
<sequence length="148" mass="14934">MRPAVLLLAAVVLAACERTPDPARDAPEPAPAPQAAAPATPAAAPTAPQPSATPAPGADAARAPTPGVSLIGEFAGGGVRLSVRSDGAFELAQGAERVEGTWAVEDDGRVLRLDPNSKAQADRVFDVVSADTLRARGEAGVLTRQPAE</sequence>